<dbReference type="AlphaFoldDB" id="A0A0D0E5L0"/>
<evidence type="ECO:0000313" key="2">
    <source>
        <dbReference type="Proteomes" id="UP000054538"/>
    </source>
</evidence>
<dbReference type="HOGENOM" id="CLU_2831900_0_0_1"/>
<organism evidence="1 2">
    <name type="scientific">Paxillus rubicundulus Ve08.2h10</name>
    <dbReference type="NCBI Taxonomy" id="930991"/>
    <lineage>
        <taxon>Eukaryota</taxon>
        <taxon>Fungi</taxon>
        <taxon>Dikarya</taxon>
        <taxon>Basidiomycota</taxon>
        <taxon>Agaricomycotina</taxon>
        <taxon>Agaricomycetes</taxon>
        <taxon>Agaricomycetidae</taxon>
        <taxon>Boletales</taxon>
        <taxon>Paxilineae</taxon>
        <taxon>Paxillaceae</taxon>
        <taxon>Paxillus</taxon>
    </lineage>
</organism>
<protein>
    <submittedName>
        <fullName evidence="1">Uncharacterized protein</fullName>
    </submittedName>
</protein>
<keyword evidence="2" id="KW-1185">Reference proteome</keyword>
<evidence type="ECO:0000313" key="1">
    <source>
        <dbReference type="EMBL" id="KIK99951.1"/>
    </source>
</evidence>
<accession>A0A0D0E5L0</accession>
<sequence>MYASAPSDSAFEGNPAMIVALPPGKIADGAYDGDFMRRIALNFFMPILVFVSPQIRTVCQNLTPLS</sequence>
<reference evidence="1 2" key="1">
    <citation type="submission" date="2014-04" db="EMBL/GenBank/DDBJ databases">
        <authorList>
            <consortium name="DOE Joint Genome Institute"/>
            <person name="Kuo A."/>
            <person name="Kohler A."/>
            <person name="Jargeat P."/>
            <person name="Nagy L.G."/>
            <person name="Floudas D."/>
            <person name="Copeland A."/>
            <person name="Barry K.W."/>
            <person name="Cichocki N."/>
            <person name="Veneault-Fourrey C."/>
            <person name="LaButti K."/>
            <person name="Lindquist E.A."/>
            <person name="Lipzen A."/>
            <person name="Lundell T."/>
            <person name="Morin E."/>
            <person name="Murat C."/>
            <person name="Sun H."/>
            <person name="Tunlid A."/>
            <person name="Henrissat B."/>
            <person name="Grigoriev I.V."/>
            <person name="Hibbett D.S."/>
            <person name="Martin F."/>
            <person name="Nordberg H.P."/>
            <person name="Cantor M.N."/>
            <person name="Hua S.X."/>
        </authorList>
    </citation>
    <scope>NUCLEOTIDE SEQUENCE [LARGE SCALE GENOMIC DNA]</scope>
    <source>
        <strain evidence="1 2">Ve08.2h10</strain>
    </source>
</reference>
<dbReference type="Proteomes" id="UP000054538">
    <property type="component" value="Unassembled WGS sequence"/>
</dbReference>
<dbReference type="EMBL" id="KN824846">
    <property type="protein sequence ID" value="KIK99951.1"/>
    <property type="molecule type" value="Genomic_DNA"/>
</dbReference>
<reference evidence="2" key="2">
    <citation type="submission" date="2015-01" db="EMBL/GenBank/DDBJ databases">
        <title>Evolutionary Origins and Diversification of the Mycorrhizal Mutualists.</title>
        <authorList>
            <consortium name="DOE Joint Genome Institute"/>
            <consortium name="Mycorrhizal Genomics Consortium"/>
            <person name="Kohler A."/>
            <person name="Kuo A."/>
            <person name="Nagy L.G."/>
            <person name="Floudas D."/>
            <person name="Copeland A."/>
            <person name="Barry K.W."/>
            <person name="Cichocki N."/>
            <person name="Veneault-Fourrey C."/>
            <person name="LaButti K."/>
            <person name="Lindquist E.A."/>
            <person name="Lipzen A."/>
            <person name="Lundell T."/>
            <person name="Morin E."/>
            <person name="Murat C."/>
            <person name="Riley R."/>
            <person name="Ohm R."/>
            <person name="Sun H."/>
            <person name="Tunlid A."/>
            <person name="Henrissat B."/>
            <person name="Grigoriev I.V."/>
            <person name="Hibbett D.S."/>
            <person name="Martin F."/>
        </authorList>
    </citation>
    <scope>NUCLEOTIDE SEQUENCE [LARGE SCALE GENOMIC DNA]</scope>
    <source>
        <strain evidence="2">Ve08.2h10</strain>
    </source>
</reference>
<gene>
    <name evidence="1" type="ORF">PAXRUDRAFT_822224</name>
</gene>
<dbReference type="InParanoid" id="A0A0D0E5L0"/>
<proteinExistence type="predicted"/>
<name>A0A0D0E5L0_9AGAM</name>